<accession>A0A067K9Q5</accession>
<dbReference type="AlphaFoldDB" id="A0A067K9Q5"/>
<evidence type="ECO:0000313" key="4">
    <source>
        <dbReference type="EMBL" id="KDP32837.1"/>
    </source>
</evidence>
<dbReference type="PROSITE" id="PS50089">
    <property type="entry name" value="ZF_RING_2"/>
    <property type="match status" value="1"/>
</dbReference>
<reference evidence="4 5" key="1">
    <citation type="journal article" date="2014" name="PLoS ONE">
        <title>Global Analysis of Gene Expression Profiles in Physic Nut (Jatropha curcas L.) Seedlings Exposed to Salt Stress.</title>
        <authorList>
            <person name="Zhang L."/>
            <person name="Zhang C."/>
            <person name="Wu P."/>
            <person name="Chen Y."/>
            <person name="Li M."/>
            <person name="Jiang H."/>
            <person name="Wu G."/>
        </authorList>
    </citation>
    <scope>NUCLEOTIDE SEQUENCE [LARGE SCALE GENOMIC DNA]</scope>
    <source>
        <strain evidence="5">cv. GZQX0401</strain>
        <tissue evidence="4">Young leaves</tissue>
    </source>
</reference>
<dbReference type="Gene3D" id="3.30.40.10">
    <property type="entry name" value="Zinc/RING finger domain, C3HC4 (zinc finger)"/>
    <property type="match status" value="1"/>
</dbReference>
<gene>
    <name evidence="4" type="ORF">JCGZ_12129</name>
</gene>
<feature type="region of interest" description="Disordered" evidence="2">
    <location>
        <begin position="48"/>
        <end position="77"/>
    </location>
</feature>
<dbReference type="SUPFAM" id="SSF57850">
    <property type="entry name" value="RING/U-box"/>
    <property type="match status" value="1"/>
</dbReference>
<dbReference type="KEGG" id="jcu:105639040"/>
<evidence type="ECO:0000259" key="3">
    <source>
        <dbReference type="PROSITE" id="PS50089"/>
    </source>
</evidence>
<dbReference type="Pfam" id="PF13639">
    <property type="entry name" value="zf-RING_2"/>
    <property type="match status" value="1"/>
</dbReference>
<name>A0A067K9Q5_JATCU</name>
<dbReference type="OrthoDB" id="8062037at2759"/>
<organism evidence="4 5">
    <name type="scientific">Jatropha curcas</name>
    <name type="common">Barbados nut</name>
    <dbReference type="NCBI Taxonomy" id="180498"/>
    <lineage>
        <taxon>Eukaryota</taxon>
        <taxon>Viridiplantae</taxon>
        <taxon>Streptophyta</taxon>
        <taxon>Embryophyta</taxon>
        <taxon>Tracheophyta</taxon>
        <taxon>Spermatophyta</taxon>
        <taxon>Magnoliopsida</taxon>
        <taxon>eudicotyledons</taxon>
        <taxon>Gunneridae</taxon>
        <taxon>Pentapetalae</taxon>
        <taxon>rosids</taxon>
        <taxon>fabids</taxon>
        <taxon>Malpighiales</taxon>
        <taxon>Euphorbiaceae</taxon>
        <taxon>Crotonoideae</taxon>
        <taxon>Jatropheae</taxon>
        <taxon>Jatropha</taxon>
    </lineage>
</organism>
<dbReference type="InterPro" id="IPR043312">
    <property type="entry name" value="AtBBR-like"/>
</dbReference>
<dbReference type="PANTHER" id="PTHR47530">
    <property type="entry name" value="E3 UBIQUITIN LIGASE BIG BROTHER-RELATED"/>
    <property type="match status" value="1"/>
</dbReference>
<proteinExistence type="predicted"/>
<dbReference type="InterPro" id="IPR013083">
    <property type="entry name" value="Znf_RING/FYVE/PHD"/>
</dbReference>
<evidence type="ECO:0000256" key="2">
    <source>
        <dbReference type="SAM" id="MobiDB-lite"/>
    </source>
</evidence>
<dbReference type="PANTHER" id="PTHR47530:SF4">
    <property type="entry name" value="E3 UBIQUITIN LIGASE BIG BROTHER-RELATED"/>
    <property type="match status" value="1"/>
</dbReference>
<feature type="domain" description="RING-type" evidence="3">
    <location>
        <begin position="156"/>
        <end position="197"/>
    </location>
</feature>
<evidence type="ECO:0000313" key="5">
    <source>
        <dbReference type="Proteomes" id="UP000027138"/>
    </source>
</evidence>
<sequence>MEDNQESKRSMDDEERKQAASRVTFVGLDQVHSDFAFAMALQEQERDFHVLANMESDSEEEEDDESESSSEEYNGNDYEFFESQELEFLEGQDSNSDEDDMEEDDIDPDELSYEELIALGEFIGEEKRGLSMDEISKCLKPFKHKCVENKSGIDRCVICQVEYEGDESLVALPCDHPYHSECISNWLQIKKICPICNSEVSSPKIVRNNVV</sequence>
<dbReference type="EMBL" id="KK914570">
    <property type="protein sequence ID" value="KDP32837.1"/>
    <property type="molecule type" value="Genomic_DNA"/>
</dbReference>
<keyword evidence="5" id="KW-1185">Reference proteome</keyword>
<evidence type="ECO:0000256" key="1">
    <source>
        <dbReference type="PROSITE-ProRule" id="PRU00175"/>
    </source>
</evidence>
<keyword evidence="1" id="KW-0862">Zinc</keyword>
<keyword evidence="1" id="KW-0863">Zinc-finger</keyword>
<protein>
    <recommendedName>
        <fullName evidence="3">RING-type domain-containing protein</fullName>
    </recommendedName>
</protein>
<dbReference type="Proteomes" id="UP000027138">
    <property type="component" value="Unassembled WGS sequence"/>
</dbReference>
<dbReference type="GO" id="GO:0008270">
    <property type="term" value="F:zinc ion binding"/>
    <property type="evidence" value="ECO:0007669"/>
    <property type="project" value="UniProtKB-KW"/>
</dbReference>
<keyword evidence="1" id="KW-0479">Metal-binding</keyword>
<feature type="compositionally biased region" description="Acidic residues" evidence="2">
    <location>
        <begin position="56"/>
        <end position="70"/>
    </location>
</feature>
<dbReference type="InterPro" id="IPR001841">
    <property type="entry name" value="Znf_RING"/>
</dbReference>
<dbReference type="SMART" id="SM00184">
    <property type="entry name" value="RING"/>
    <property type="match status" value="1"/>
</dbReference>
<dbReference type="FunFam" id="3.30.40.10:FF:000417">
    <property type="entry name" value="E3 ubiquitin ligase BIG BROTHER-related"/>
    <property type="match status" value="1"/>
</dbReference>